<reference evidence="2" key="1">
    <citation type="submission" date="2020-10" db="EMBL/GenBank/DDBJ databases">
        <authorList>
            <person name="Han B."/>
            <person name="Lu T."/>
            <person name="Zhao Q."/>
            <person name="Huang X."/>
            <person name="Zhao Y."/>
        </authorList>
    </citation>
    <scope>NUCLEOTIDE SEQUENCE</scope>
</reference>
<evidence type="ECO:0000256" key="1">
    <source>
        <dbReference type="SAM" id="MobiDB-lite"/>
    </source>
</evidence>
<keyword evidence="3" id="KW-1185">Reference proteome</keyword>
<sequence length="179" mass="19873">MAHQALPPRRCPGAHPILALTSYRRRVWATPLQSATPAILALQAPAEVQWKKFQDFGAENFSGMPLGPTGAFNPYWGGGVPLPMDYMGYQPGGPFDPFGGGVLPQDPFMPPGYMMPGVPSLVSMNGRMDFTSLSNRDLSELAVNTMGLNMVPPVASREEFDPRKPEHRRRREMDRFNER</sequence>
<dbReference type="AlphaFoldDB" id="A0A811MYG7"/>
<dbReference type="EMBL" id="CAJGYO010000002">
    <property type="protein sequence ID" value="CAD6212654.1"/>
    <property type="molecule type" value="Genomic_DNA"/>
</dbReference>
<organism evidence="2 3">
    <name type="scientific">Miscanthus lutarioriparius</name>
    <dbReference type="NCBI Taxonomy" id="422564"/>
    <lineage>
        <taxon>Eukaryota</taxon>
        <taxon>Viridiplantae</taxon>
        <taxon>Streptophyta</taxon>
        <taxon>Embryophyta</taxon>
        <taxon>Tracheophyta</taxon>
        <taxon>Spermatophyta</taxon>
        <taxon>Magnoliopsida</taxon>
        <taxon>Liliopsida</taxon>
        <taxon>Poales</taxon>
        <taxon>Poaceae</taxon>
        <taxon>PACMAD clade</taxon>
        <taxon>Panicoideae</taxon>
        <taxon>Andropogonodae</taxon>
        <taxon>Andropogoneae</taxon>
        <taxon>Saccharinae</taxon>
        <taxon>Miscanthus</taxon>
    </lineage>
</organism>
<feature type="region of interest" description="Disordered" evidence="1">
    <location>
        <begin position="153"/>
        <end position="179"/>
    </location>
</feature>
<evidence type="ECO:0000313" key="3">
    <source>
        <dbReference type="Proteomes" id="UP000604825"/>
    </source>
</evidence>
<protein>
    <submittedName>
        <fullName evidence="2">Uncharacterized protein</fullName>
    </submittedName>
</protein>
<accession>A0A811MYG7</accession>
<dbReference type="Proteomes" id="UP000604825">
    <property type="component" value="Unassembled WGS sequence"/>
</dbReference>
<proteinExistence type="predicted"/>
<gene>
    <name evidence="2" type="ORF">NCGR_LOCUS8426</name>
</gene>
<dbReference type="OrthoDB" id="1931405at2759"/>
<comment type="caution">
    <text evidence="2">The sequence shown here is derived from an EMBL/GenBank/DDBJ whole genome shotgun (WGS) entry which is preliminary data.</text>
</comment>
<name>A0A811MYG7_9POAL</name>
<evidence type="ECO:0000313" key="2">
    <source>
        <dbReference type="EMBL" id="CAD6212654.1"/>
    </source>
</evidence>